<dbReference type="Proteomes" id="UP001310594">
    <property type="component" value="Unassembled WGS sequence"/>
</dbReference>
<protein>
    <submittedName>
        <fullName evidence="1">Uncharacterized protein</fullName>
    </submittedName>
</protein>
<gene>
    <name evidence="1" type="ORF">LTR97_012348</name>
</gene>
<comment type="caution">
    <text evidence="1">The sequence shown here is derived from an EMBL/GenBank/DDBJ whole genome shotgun (WGS) entry which is preliminary data.</text>
</comment>
<proteinExistence type="predicted"/>
<sequence length="174" mass="19649">MPPNPATGFLSLHSRNLFHFINSPVAVETAAPRWSAESALEVAKKRSANGPGAQSNRQLGIAKIRLCAELSDFAYTSGNPASKILTDDKLAKRTLSDQLAKFGSRPEIQDLFRFHSKPWSPWFILWQDTFKWFRSYAYSCRYKTPENVDRIVVGFRGTWANTSGTGKWFEEVGM</sequence>
<reference evidence="1" key="1">
    <citation type="submission" date="2023-08" db="EMBL/GenBank/DDBJ databases">
        <title>Black Yeasts Isolated from many extreme environments.</title>
        <authorList>
            <person name="Coleine C."/>
            <person name="Stajich J.E."/>
            <person name="Selbmann L."/>
        </authorList>
    </citation>
    <scope>NUCLEOTIDE SEQUENCE</scope>
    <source>
        <strain evidence="1">CCFEE 5810</strain>
    </source>
</reference>
<name>A0AAN7W2B5_9PEZI</name>
<organism evidence="1 2">
    <name type="scientific">Elasticomyces elasticus</name>
    <dbReference type="NCBI Taxonomy" id="574655"/>
    <lineage>
        <taxon>Eukaryota</taxon>
        <taxon>Fungi</taxon>
        <taxon>Dikarya</taxon>
        <taxon>Ascomycota</taxon>
        <taxon>Pezizomycotina</taxon>
        <taxon>Dothideomycetes</taxon>
        <taxon>Dothideomycetidae</taxon>
        <taxon>Mycosphaerellales</taxon>
        <taxon>Teratosphaeriaceae</taxon>
        <taxon>Elasticomyces</taxon>
    </lineage>
</organism>
<accession>A0AAN7W2B5</accession>
<dbReference type="AlphaFoldDB" id="A0AAN7W2B5"/>
<evidence type="ECO:0000313" key="1">
    <source>
        <dbReference type="EMBL" id="KAK5690480.1"/>
    </source>
</evidence>
<evidence type="ECO:0000313" key="2">
    <source>
        <dbReference type="Proteomes" id="UP001310594"/>
    </source>
</evidence>
<dbReference type="EMBL" id="JAVRQU010000025">
    <property type="protein sequence ID" value="KAK5690480.1"/>
    <property type="molecule type" value="Genomic_DNA"/>
</dbReference>